<evidence type="ECO:0000313" key="2">
    <source>
        <dbReference type="Proteomes" id="UP000031718"/>
    </source>
</evidence>
<dbReference type="EMBL" id="KP027195">
    <property type="protein sequence ID" value="AJD82092.1"/>
    <property type="molecule type" value="Genomic_DNA"/>
</dbReference>
<name>A0A0B4ZXM7_9CAUD</name>
<proteinExistence type="predicted"/>
<organism evidence="1 2">
    <name type="scientific">Mycobacterium phage Cosmo</name>
    <dbReference type="NCBI Taxonomy" id="1567467"/>
    <lineage>
        <taxon>Viruses</taxon>
        <taxon>Duplodnaviria</taxon>
        <taxon>Heunggongvirae</taxon>
        <taxon>Uroviricota</taxon>
        <taxon>Caudoviricetes</taxon>
        <taxon>Vilmaviridae</taxon>
        <taxon>Wildcatvirus</taxon>
        <taxon>Wildcatvirus wildcat</taxon>
        <taxon>Mycobacterium virus Wildcat</taxon>
    </lineage>
</organism>
<evidence type="ECO:0000313" key="1">
    <source>
        <dbReference type="EMBL" id="AJD82092.1"/>
    </source>
</evidence>
<protein>
    <submittedName>
        <fullName evidence="1">Uncharacterized protein</fullName>
    </submittedName>
</protein>
<gene>
    <name evidence="1" type="primary">20</name>
    <name evidence="1" type="ORF">COSMO_20</name>
</gene>
<accession>A0A0B4ZXM7</accession>
<dbReference type="Proteomes" id="UP000031718">
    <property type="component" value="Segment"/>
</dbReference>
<reference evidence="1 2" key="1">
    <citation type="submission" date="2014-10" db="EMBL/GenBank/DDBJ databases">
        <authorList>
            <person name="Mackenzie J."/>
            <person name="Lekholoane M."/>
            <person name="Leqhaoe R."/>
            <person name="Mcunu Z."/>
            <person name="Mzobe Z."/>
            <person name="Rodel H."/>
            <person name="Seagreen C."/>
            <person name="Mazeka N."/>
            <person name="Larsen M.H."/>
            <person name="Rubin E.J."/>
            <person name="Russell D.A."/>
            <person name="Guerrero C.A."/>
            <person name="Bowman C.A."/>
            <person name="Jacobs-Sera D."/>
            <person name="Hendrix R.W."/>
            <person name="Hatfull G.F."/>
        </authorList>
    </citation>
    <scope>NUCLEOTIDE SEQUENCE [LARGE SCALE GENOMIC DNA]</scope>
</reference>
<sequence>MTPTKIRWRFDLHTGNHLGVGEHASYVLHQLTVKELGRGKRPLGDKPHWMVARKVGDAPLKIVGGPYETVEAAKAKAERMEPWL</sequence>